<dbReference type="PROSITE" id="PS50026">
    <property type="entry name" value="EGF_3"/>
    <property type="match status" value="1"/>
</dbReference>
<evidence type="ECO:0000256" key="3">
    <source>
        <dbReference type="ARBA" id="ARBA00022536"/>
    </source>
</evidence>
<evidence type="ECO:0000256" key="4">
    <source>
        <dbReference type="ARBA" id="ARBA00022729"/>
    </source>
</evidence>
<comment type="caution">
    <text evidence="10">The sequence shown here is derived from an EMBL/GenBank/DDBJ whole genome shotgun (WGS) entry which is preliminary data.</text>
</comment>
<feature type="transmembrane region" description="Helical" evidence="7">
    <location>
        <begin position="100"/>
        <end position="120"/>
    </location>
</feature>
<dbReference type="PROSITE" id="PS00022">
    <property type="entry name" value="EGF_1"/>
    <property type="match status" value="1"/>
</dbReference>
<evidence type="ECO:0000256" key="2">
    <source>
        <dbReference type="ARBA" id="ARBA00022525"/>
    </source>
</evidence>
<keyword evidence="2" id="KW-0964">Secreted</keyword>
<dbReference type="GO" id="GO:0045840">
    <property type="term" value="P:positive regulation of mitotic nuclear division"/>
    <property type="evidence" value="ECO:0007669"/>
    <property type="project" value="TreeGrafter"/>
</dbReference>
<feature type="signal peptide" evidence="8">
    <location>
        <begin position="1"/>
        <end position="19"/>
    </location>
</feature>
<comment type="subcellular location">
    <subcellularLocation>
        <location evidence="1">Secreted</location>
    </subcellularLocation>
</comment>
<dbReference type="PANTHER" id="PTHR10740">
    <property type="entry name" value="TRANSFORMING GROWTH FACTOR ALPHA"/>
    <property type="match status" value="1"/>
</dbReference>
<evidence type="ECO:0000313" key="11">
    <source>
        <dbReference type="Proteomes" id="UP000824782"/>
    </source>
</evidence>
<dbReference type="GO" id="GO:0007173">
    <property type="term" value="P:epidermal growth factor receptor signaling pathway"/>
    <property type="evidence" value="ECO:0007669"/>
    <property type="project" value="TreeGrafter"/>
</dbReference>
<dbReference type="PROSITE" id="PS01186">
    <property type="entry name" value="EGF_2"/>
    <property type="match status" value="1"/>
</dbReference>
<accession>A0AAV7D7A3</accession>
<sequence>MASRNIFLLLIFAVVTVFSEEPSGTMDPYENKRTQDSSMSELYETKCTEDDESFCLHGHCTIHQSLGEPICRCDFGFTGERCEHLILSAINVKETDATQFAIWLGAGLLITGLIALIWFYKKERCKKSRQNNETCNTEEQLSQVNV</sequence>
<gene>
    <name evidence="10" type="ORF">GDO81_000790</name>
</gene>
<dbReference type="AlphaFoldDB" id="A0AAV7D7A3"/>
<evidence type="ECO:0000256" key="6">
    <source>
        <dbReference type="PROSITE-ProRule" id="PRU00076"/>
    </source>
</evidence>
<feature type="domain" description="EGF-like" evidence="9">
    <location>
        <begin position="51"/>
        <end position="83"/>
    </location>
</feature>
<proteinExistence type="predicted"/>
<keyword evidence="5 6" id="KW-1015">Disulfide bond</keyword>
<evidence type="ECO:0000256" key="7">
    <source>
        <dbReference type="SAM" id="Phobius"/>
    </source>
</evidence>
<evidence type="ECO:0000313" key="10">
    <source>
        <dbReference type="EMBL" id="KAG8593305.1"/>
    </source>
</evidence>
<feature type="disulfide bond" evidence="6">
    <location>
        <begin position="73"/>
        <end position="82"/>
    </location>
</feature>
<dbReference type="PANTHER" id="PTHR10740:SF14">
    <property type="entry name" value="EGF-LIKE DOMAIN-CONTAINING PROTEIN"/>
    <property type="match status" value="1"/>
</dbReference>
<dbReference type="GO" id="GO:0008083">
    <property type="term" value="F:growth factor activity"/>
    <property type="evidence" value="ECO:0007669"/>
    <property type="project" value="TreeGrafter"/>
</dbReference>
<dbReference type="Proteomes" id="UP000824782">
    <property type="component" value="Unassembled WGS sequence"/>
</dbReference>
<keyword evidence="3 6" id="KW-0245">EGF-like domain</keyword>
<dbReference type="GO" id="GO:0008284">
    <property type="term" value="P:positive regulation of cell population proliferation"/>
    <property type="evidence" value="ECO:0007669"/>
    <property type="project" value="TreeGrafter"/>
</dbReference>
<keyword evidence="7" id="KW-1133">Transmembrane helix</keyword>
<comment type="caution">
    <text evidence="6">Lacks conserved residue(s) required for the propagation of feature annotation.</text>
</comment>
<evidence type="ECO:0000259" key="9">
    <source>
        <dbReference type="PROSITE" id="PS50026"/>
    </source>
</evidence>
<protein>
    <recommendedName>
        <fullName evidence="9">EGF-like domain-containing protein</fullName>
    </recommendedName>
</protein>
<dbReference type="EMBL" id="WNYA01000001">
    <property type="protein sequence ID" value="KAG8593305.1"/>
    <property type="molecule type" value="Genomic_DNA"/>
</dbReference>
<dbReference type="InterPro" id="IPR000742">
    <property type="entry name" value="EGF"/>
</dbReference>
<evidence type="ECO:0000256" key="1">
    <source>
        <dbReference type="ARBA" id="ARBA00004613"/>
    </source>
</evidence>
<feature type="chain" id="PRO_5043608289" description="EGF-like domain-containing protein" evidence="8">
    <location>
        <begin position="20"/>
        <end position="146"/>
    </location>
</feature>
<organism evidence="10 11">
    <name type="scientific">Engystomops pustulosus</name>
    <name type="common">Tungara frog</name>
    <name type="synonym">Physalaemus pustulosus</name>
    <dbReference type="NCBI Taxonomy" id="76066"/>
    <lineage>
        <taxon>Eukaryota</taxon>
        <taxon>Metazoa</taxon>
        <taxon>Chordata</taxon>
        <taxon>Craniata</taxon>
        <taxon>Vertebrata</taxon>
        <taxon>Euteleostomi</taxon>
        <taxon>Amphibia</taxon>
        <taxon>Batrachia</taxon>
        <taxon>Anura</taxon>
        <taxon>Neobatrachia</taxon>
        <taxon>Hyloidea</taxon>
        <taxon>Leptodactylidae</taxon>
        <taxon>Leiuperinae</taxon>
        <taxon>Engystomops</taxon>
    </lineage>
</organism>
<name>A0AAV7D7A3_ENGPU</name>
<keyword evidence="4 8" id="KW-0732">Signal</keyword>
<dbReference type="SUPFAM" id="SSF57196">
    <property type="entry name" value="EGF/Laminin"/>
    <property type="match status" value="1"/>
</dbReference>
<evidence type="ECO:0000256" key="5">
    <source>
        <dbReference type="ARBA" id="ARBA00023157"/>
    </source>
</evidence>
<dbReference type="GO" id="GO:0005615">
    <property type="term" value="C:extracellular space"/>
    <property type="evidence" value="ECO:0007669"/>
    <property type="project" value="TreeGrafter"/>
</dbReference>
<keyword evidence="7" id="KW-0472">Membrane</keyword>
<keyword evidence="11" id="KW-1185">Reference proteome</keyword>
<dbReference type="GO" id="GO:0005154">
    <property type="term" value="F:epidermal growth factor receptor binding"/>
    <property type="evidence" value="ECO:0007669"/>
    <property type="project" value="TreeGrafter"/>
</dbReference>
<dbReference type="Gene3D" id="2.10.25.10">
    <property type="entry name" value="Laminin"/>
    <property type="match status" value="1"/>
</dbReference>
<keyword evidence="7" id="KW-0812">Transmembrane</keyword>
<evidence type="ECO:0000256" key="8">
    <source>
        <dbReference type="SAM" id="SignalP"/>
    </source>
</evidence>
<reference evidence="10" key="1">
    <citation type="thesis" date="2020" institute="ProQuest LLC" country="789 East Eisenhower Parkway, Ann Arbor, MI, USA">
        <title>Comparative Genomics and Chromosome Evolution.</title>
        <authorList>
            <person name="Mudd A.B."/>
        </authorList>
    </citation>
    <scope>NUCLEOTIDE SEQUENCE</scope>
    <source>
        <strain evidence="10">237g6f4</strain>
        <tissue evidence="10">Blood</tissue>
    </source>
</reference>